<dbReference type="InterPro" id="IPR024476">
    <property type="entry name" value="DUF3861"/>
</dbReference>
<dbReference type="Proteomes" id="UP001237448">
    <property type="component" value="Unassembled WGS sequence"/>
</dbReference>
<gene>
    <name evidence="1" type="ORF">J3R73_003566</name>
</gene>
<dbReference type="Gene3D" id="3.10.20.850">
    <property type="entry name" value="Protein of unknown function DUF3861"/>
    <property type="match status" value="1"/>
</dbReference>
<accession>A0ABU0FGN6</accession>
<protein>
    <recommendedName>
        <fullName evidence="3">DUF3861 domain-containing protein</fullName>
    </recommendedName>
</protein>
<organism evidence="1 2">
    <name type="scientific">Labrys monachus</name>
    <dbReference type="NCBI Taxonomy" id="217067"/>
    <lineage>
        <taxon>Bacteria</taxon>
        <taxon>Pseudomonadati</taxon>
        <taxon>Pseudomonadota</taxon>
        <taxon>Alphaproteobacteria</taxon>
        <taxon>Hyphomicrobiales</taxon>
        <taxon>Xanthobacteraceae</taxon>
        <taxon>Labrys</taxon>
    </lineage>
</organism>
<name>A0ABU0FGN6_9HYPH</name>
<dbReference type="RefSeq" id="WP_307429614.1">
    <property type="nucleotide sequence ID" value="NZ_JAUSVK010000001.1"/>
</dbReference>
<evidence type="ECO:0000313" key="1">
    <source>
        <dbReference type="EMBL" id="MDQ0393774.1"/>
    </source>
</evidence>
<comment type="caution">
    <text evidence="1">The sequence shown here is derived from an EMBL/GenBank/DDBJ whole genome shotgun (WGS) entry which is preliminary data.</text>
</comment>
<sequence length="98" mass="10961">MQHTYRVTVQSLSAEDTVSEAGLTFDVTNHDEILGLVDRVAARQVLPKDEVAEFTIGLKLFSEVMLRHRREPLFAEFFPHFGAFMKRLKGGSEGGPPS</sequence>
<keyword evidence="2" id="KW-1185">Reference proteome</keyword>
<evidence type="ECO:0000313" key="2">
    <source>
        <dbReference type="Proteomes" id="UP001237448"/>
    </source>
</evidence>
<dbReference type="Pfam" id="PF12977">
    <property type="entry name" value="DUF3861"/>
    <property type="match status" value="1"/>
</dbReference>
<evidence type="ECO:0008006" key="3">
    <source>
        <dbReference type="Google" id="ProtNLM"/>
    </source>
</evidence>
<dbReference type="EMBL" id="JAUSVK010000001">
    <property type="protein sequence ID" value="MDQ0393774.1"/>
    <property type="molecule type" value="Genomic_DNA"/>
</dbReference>
<dbReference type="InterPro" id="IPR038194">
    <property type="entry name" value="DUF3861_sf"/>
</dbReference>
<reference evidence="1 2" key="1">
    <citation type="submission" date="2023-07" db="EMBL/GenBank/DDBJ databases">
        <title>Genomic Encyclopedia of Type Strains, Phase IV (KMG-IV): sequencing the most valuable type-strain genomes for metagenomic binning, comparative biology and taxonomic classification.</title>
        <authorList>
            <person name="Goeker M."/>
        </authorList>
    </citation>
    <scope>NUCLEOTIDE SEQUENCE [LARGE SCALE GENOMIC DNA]</scope>
    <source>
        <strain evidence="1 2">DSM 5896</strain>
    </source>
</reference>
<proteinExistence type="predicted"/>